<keyword evidence="2" id="KW-1185">Reference proteome</keyword>
<sequence>MICGKEWRWGRRPSVLIYFTVHLPKRSNTRGQISTSIHLPPLVGGYGHDLEEDGVGQHFHSSPHCPMLPSVSRKGSKLWSSCFSAV</sequence>
<proteinExistence type="predicted"/>
<reference evidence="2" key="1">
    <citation type="journal article" date="2023" name="Front. Plant Sci.">
        <title>Chromosomal-level genome assembly of Melastoma candidum provides insights into trichome evolution.</title>
        <authorList>
            <person name="Zhong Y."/>
            <person name="Wu W."/>
            <person name="Sun C."/>
            <person name="Zou P."/>
            <person name="Liu Y."/>
            <person name="Dai S."/>
            <person name="Zhou R."/>
        </authorList>
    </citation>
    <scope>NUCLEOTIDE SEQUENCE [LARGE SCALE GENOMIC DNA]</scope>
</reference>
<accession>A0ACB9RMN5</accession>
<organism evidence="1 2">
    <name type="scientific">Melastoma candidum</name>
    <dbReference type="NCBI Taxonomy" id="119954"/>
    <lineage>
        <taxon>Eukaryota</taxon>
        <taxon>Viridiplantae</taxon>
        <taxon>Streptophyta</taxon>
        <taxon>Embryophyta</taxon>
        <taxon>Tracheophyta</taxon>
        <taxon>Spermatophyta</taxon>
        <taxon>Magnoliopsida</taxon>
        <taxon>eudicotyledons</taxon>
        <taxon>Gunneridae</taxon>
        <taxon>Pentapetalae</taxon>
        <taxon>rosids</taxon>
        <taxon>malvids</taxon>
        <taxon>Myrtales</taxon>
        <taxon>Melastomataceae</taxon>
        <taxon>Melastomatoideae</taxon>
        <taxon>Melastomateae</taxon>
        <taxon>Melastoma</taxon>
    </lineage>
</organism>
<evidence type="ECO:0000313" key="1">
    <source>
        <dbReference type="EMBL" id="KAI4380124.1"/>
    </source>
</evidence>
<protein>
    <submittedName>
        <fullName evidence="1">Uncharacterized protein</fullName>
    </submittedName>
</protein>
<dbReference type="EMBL" id="CM042882">
    <property type="protein sequence ID" value="KAI4380124.1"/>
    <property type="molecule type" value="Genomic_DNA"/>
</dbReference>
<name>A0ACB9RMN5_9MYRT</name>
<comment type="caution">
    <text evidence="1">The sequence shown here is derived from an EMBL/GenBank/DDBJ whole genome shotgun (WGS) entry which is preliminary data.</text>
</comment>
<evidence type="ECO:0000313" key="2">
    <source>
        <dbReference type="Proteomes" id="UP001057402"/>
    </source>
</evidence>
<gene>
    <name evidence="1" type="ORF">MLD38_006347</name>
</gene>
<dbReference type="Proteomes" id="UP001057402">
    <property type="component" value="Chromosome 3"/>
</dbReference>